<proteinExistence type="predicted"/>
<organism evidence="4 5">
    <name type="scientific">Mycobacterium intracellulare</name>
    <dbReference type="NCBI Taxonomy" id="1767"/>
    <lineage>
        <taxon>Bacteria</taxon>
        <taxon>Bacillati</taxon>
        <taxon>Actinomycetota</taxon>
        <taxon>Actinomycetes</taxon>
        <taxon>Mycobacteriales</taxon>
        <taxon>Mycobacteriaceae</taxon>
        <taxon>Mycobacterium</taxon>
        <taxon>Mycobacterium avium complex (MAC)</taxon>
    </lineage>
</organism>
<accession>A0AAE4UCG4</accession>
<feature type="domain" description="AMP-dependent synthetase/ligase" evidence="3">
    <location>
        <begin position="1"/>
        <end position="167"/>
    </location>
</feature>
<dbReference type="Proteomes" id="UP001187143">
    <property type="component" value="Unassembled WGS sequence"/>
</dbReference>
<comment type="caution">
    <text evidence="4">The sequence shown here is derived from an EMBL/GenBank/DDBJ whole genome shotgun (WGS) entry which is preliminary data.</text>
</comment>
<evidence type="ECO:0000256" key="1">
    <source>
        <dbReference type="ARBA" id="ARBA00022741"/>
    </source>
</evidence>
<evidence type="ECO:0000259" key="3">
    <source>
        <dbReference type="Pfam" id="PF00501"/>
    </source>
</evidence>
<dbReference type="EMBL" id="JAWLLD010000114">
    <property type="protein sequence ID" value="MDV7016316.1"/>
    <property type="molecule type" value="Genomic_DNA"/>
</dbReference>
<evidence type="ECO:0000313" key="4">
    <source>
        <dbReference type="EMBL" id="MDV7016316.1"/>
    </source>
</evidence>
<dbReference type="GO" id="GO:0005524">
    <property type="term" value="F:ATP binding"/>
    <property type="evidence" value="ECO:0007669"/>
    <property type="project" value="UniProtKB-KW"/>
</dbReference>
<evidence type="ECO:0000256" key="2">
    <source>
        <dbReference type="ARBA" id="ARBA00022840"/>
    </source>
</evidence>
<dbReference type="SUPFAM" id="SSF56801">
    <property type="entry name" value="Acetyl-CoA synthetase-like"/>
    <property type="match status" value="1"/>
</dbReference>
<dbReference type="InterPro" id="IPR000873">
    <property type="entry name" value="AMP-dep_synth/lig_dom"/>
</dbReference>
<feature type="non-terminal residue" evidence="4">
    <location>
        <position position="1"/>
    </location>
</feature>
<dbReference type="Gene3D" id="3.40.50.12780">
    <property type="entry name" value="N-terminal domain of ligase-like"/>
    <property type="match status" value="1"/>
</dbReference>
<protein>
    <submittedName>
        <fullName evidence="4">AMP-binding protein</fullName>
    </submittedName>
</protein>
<dbReference type="InterPro" id="IPR042099">
    <property type="entry name" value="ANL_N_sf"/>
</dbReference>
<sequence>PKGAMYPQSNVGKMWRRGSKNWFGESAASITLNFMPMSHVMGRGILYGTLGNGGTAYFAARSDLSTLLEDLELVRPTEMNFVPRIWETLYGEFQRQVERRLADGADRETVEAQVLAEQRQYLLGGRFIFAMTGSAPTSPELKAWAESLLQMHLMDGYGSTEAGMVLFDGEIQRPPVIDYKLVDVPDLG</sequence>
<keyword evidence="2" id="KW-0067">ATP-binding</keyword>
<dbReference type="PANTHER" id="PTHR43272:SF33">
    <property type="entry name" value="AMP-BINDING DOMAIN-CONTAINING PROTEIN-RELATED"/>
    <property type="match status" value="1"/>
</dbReference>
<name>A0AAE4UCG4_MYCIT</name>
<dbReference type="RefSeq" id="WP_225342963.1">
    <property type="nucleotide sequence ID" value="NZ_JAEKMW010000180.1"/>
</dbReference>
<dbReference type="Pfam" id="PF00501">
    <property type="entry name" value="AMP-binding"/>
    <property type="match status" value="1"/>
</dbReference>
<keyword evidence="1" id="KW-0547">Nucleotide-binding</keyword>
<dbReference type="PANTHER" id="PTHR43272">
    <property type="entry name" value="LONG-CHAIN-FATTY-ACID--COA LIGASE"/>
    <property type="match status" value="1"/>
</dbReference>
<dbReference type="AlphaFoldDB" id="A0AAE4UCG4"/>
<dbReference type="GO" id="GO:0016020">
    <property type="term" value="C:membrane"/>
    <property type="evidence" value="ECO:0007669"/>
    <property type="project" value="TreeGrafter"/>
</dbReference>
<reference evidence="4" key="1">
    <citation type="submission" date="2023-10" db="EMBL/GenBank/DDBJ databases">
        <title>Characterization and genome sequence of Mycobacterium intracellulare ABSURDO, a novel pathogenic isolate with three colony morphotypes that vary in growth and acid-fastness.</title>
        <authorList>
            <person name="Jude B.A."/>
            <person name="Robinson R.T."/>
        </authorList>
    </citation>
    <scope>NUCLEOTIDE SEQUENCE</scope>
    <source>
        <strain evidence="4">ABSURDO Component B</strain>
    </source>
</reference>
<feature type="non-terminal residue" evidence="4">
    <location>
        <position position="188"/>
    </location>
</feature>
<gene>
    <name evidence="4" type="ORF">R4F53_29100</name>
</gene>
<evidence type="ECO:0000313" key="5">
    <source>
        <dbReference type="Proteomes" id="UP001187143"/>
    </source>
</evidence>
<dbReference type="GO" id="GO:0004467">
    <property type="term" value="F:long-chain fatty acid-CoA ligase activity"/>
    <property type="evidence" value="ECO:0007669"/>
    <property type="project" value="TreeGrafter"/>
</dbReference>